<dbReference type="SFLD" id="SFLDG01129">
    <property type="entry name" value="C1.5:_HAD__Beta-PGM__Phosphata"/>
    <property type="match status" value="1"/>
</dbReference>
<dbReference type="Proteomes" id="UP000193247">
    <property type="component" value="Unassembled WGS sequence"/>
</dbReference>
<proteinExistence type="predicted"/>
<dbReference type="InterPro" id="IPR036412">
    <property type="entry name" value="HAD-like_sf"/>
</dbReference>
<dbReference type="Gene3D" id="3.40.50.1000">
    <property type="entry name" value="HAD superfamily/HAD-like"/>
    <property type="match status" value="1"/>
</dbReference>
<dbReference type="SFLD" id="SFLDS00003">
    <property type="entry name" value="Haloacid_Dehalogenase"/>
    <property type="match status" value="1"/>
</dbReference>
<dbReference type="PANTHER" id="PTHR43316">
    <property type="entry name" value="HYDROLASE, HALOACID DELAHOGENASE-RELATED"/>
    <property type="match status" value="1"/>
</dbReference>
<dbReference type="SUPFAM" id="SSF56784">
    <property type="entry name" value="HAD-like"/>
    <property type="match status" value="1"/>
</dbReference>
<dbReference type="PRINTS" id="PR00413">
    <property type="entry name" value="HADHALOGNASE"/>
</dbReference>
<dbReference type="InterPro" id="IPR051540">
    <property type="entry name" value="S-2-haloacid_dehalogenase"/>
</dbReference>
<evidence type="ECO:0000256" key="1">
    <source>
        <dbReference type="ARBA" id="ARBA00022801"/>
    </source>
</evidence>
<keyword evidence="1" id="KW-0378">Hydrolase</keyword>
<protein>
    <recommendedName>
        <fullName evidence="4">HAD family hydrolase</fullName>
    </recommendedName>
</protein>
<evidence type="ECO:0000313" key="3">
    <source>
        <dbReference type="Proteomes" id="UP000193247"/>
    </source>
</evidence>
<dbReference type="RefSeq" id="WP_085324303.1">
    <property type="nucleotide sequence ID" value="NZ_NCXP01000005.1"/>
</dbReference>
<dbReference type="STRING" id="1430326.B8W66_06980"/>
<dbReference type="EMBL" id="NCXP01000005">
    <property type="protein sequence ID" value="OSC41851.1"/>
    <property type="molecule type" value="Genomic_DNA"/>
</dbReference>
<dbReference type="AlphaFoldDB" id="A0A1X2LXE0"/>
<sequence length="230" mass="24305">MKAIPNAVVLDLFGTLVGAPAAADRRRASTRLAHRIGSSPGQVEDYFLSTWTTRHDGTLPTVSALAEHLVRWVGASAVDADLVADELRAIGSDRLVADESVVQTLVLLRQMGLKVGVLSDATAEISECWETSCLAPLVDAAVFSCTAGATKPDRRLYQAICERLGATANSIVYCGDGGGNELCGAHDAGMQALGVVRRGGPDALVFGEKEWNGARISRIERLPTYVASLV</sequence>
<dbReference type="InterPro" id="IPR023214">
    <property type="entry name" value="HAD_sf"/>
</dbReference>
<evidence type="ECO:0000313" key="2">
    <source>
        <dbReference type="EMBL" id="OSC41851.1"/>
    </source>
</evidence>
<reference evidence="2 3" key="1">
    <citation type="submission" date="2017-04" db="EMBL/GenBank/DDBJ databases">
        <title>The new phylogeny of genus Mycobacterium.</title>
        <authorList>
            <person name="Tortoli E."/>
            <person name="Trovato A."/>
            <person name="Cirillo D.M."/>
        </authorList>
    </citation>
    <scope>NUCLEOTIDE SEQUENCE [LARGE SCALE GENOMIC DNA]</scope>
    <source>
        <strain evidence="2 3">TBL 1200985</strain>
    </source>
</reference>
<accession>A0A1X2LXE0</accession>
<organism evidence="2 3">
    <name type="scientific">Mycobacterium decipiens</name>
    <dbReference type="NCBI Taxonomy" id="1430326"/>
    <lineage>
        <taxon>Bacteria</taxon>
        <taxon>Bacillati</taxon>
        <taxon>Actinomycetota</taxon>
        <taxon>Actinomycetes</taxon>
        <taxon>Mycobacteriales</taxon>
        <taxon>Mycobacteriaceae</taxon>
        <taxon>Mycobacterium</taxon>
    </lineage>
</organism>
<dbReference type="InterPro" id="IPR006439">
    <property type="entry name" value="HAD-SF_hydro_IA"/>
</dbReference>
<gene>
    <name evidence="2" type="ORF">B8W66_06980</name>
</gene>
<comment type="caution">
    <text evidence="2">The sequence shown here is derived from an EMBL/GenBank/DDBJ whole genome shotgun (WGS) entry which is preliminary data.</text>
</comment>
<dbReference type="OrthoDB" id="3362560at2"/>
<name>A0A1X2LXE0_9MYCO</name>
<keyword evidence="3" id="KW-1185">Reference proteome</keyword>
<dbReference type="GO" id="GO:0016787">
    <property type="term" value="F:hydrolase activity"/>
    <property type="evidence" value="ECO:0007669"/>
    <property type="project" value="UniProtKB-KW"/>
</dbReference>
<dbReference type="Pfam" id="PF00702">
    <property type="entry name" value="Hydrolase"/>
    <property type="match status" value="1"/>
</dbReference>
<evidence type="ECO:0008006" key="4">
    <source>
        <dbReference type="Google" id="ProtNLM"/>
    </source>
</evidence>